<dbReference type="Pfam" id="PF02460">
    <property type="entry name" value="Patched"/>
    <property type="match status" value="1"/>
</dbReference>
<accession>A0AAE1AC48</accession>
<sequence length="409" mass="43934">MAQNGTGPVANGNHGNRGSDQSSSSESDKVSCLQKVSNAITGTLEDAFERLGLSIGHHPIRFILGCVLGCLLCALGLIAFKEVSDPDDLWVPSDSQVLKDQDWIDQYYPSNTRREQIIAESSNILEPAAVRALLSLYESSLSISSSSGVTLSDVCVKAGSNCVVYSILELWSYNSTTISALTKQDIIDEVNTVTTSEMYGNAIDITNYLGSRTTNSSGSIIGAEATVMTWLTHGNESMESITESWESEFIDLGLAGHSDLDTVYVMSGKSWQEESGKAIDSDVSLLSIGYFLVILFVLSVLGKFNLMEQRAWLTLGGFICIGLAILVSIGLSSAFQQGYGPLQSVLPFLLLGIGVDDMFVIMGALNNLKAEEQNLEIPQKIGQVLRHAGVSITVTSFTDFVAFMVGATT</sequence>
<evidence type="ECO:0000256" key="4">
    <source>
        <dbReference type="ARBA" id="ARBA00022989"/>
    </source>
</evidence>
<evidence type="ECO:0000313" key="10">
    <source>
        <dbReference type="EMBL" id="KAK3784521.1"/>
    </source>
</evidence>
<evidence type="ECO:0000259" key="9">
    <source>
        <dbReference type="PROSITE" id="PS50156"/>
    </source>
</evidence>
<evidence type="ECO:0000313" key="11">
    <source>
        <dbReference type="Proteomes" id="UP001283361"/>
    </source>
</evidence>
<evidence type="ECO:0000256" key="2">
    <source>
        <dbReference type="ARBA" id="ARBA00005585"/>
    </source>
</evidence>
<dbReference type="EMBL" id="JAWDGP010002234">
    <property type="protein sequence ID" value="KAK3784521.1"/>
    <property type="molecule type" value="Genomic_DNA"/>
</dbReference>
<dbReference type="AlphaFoldDB" id="A0AAE1AC48"/>
<feature type="transmembrane region" description="Helical" evidence="8">
    <location>
        <begin position="345"/>
        <end position="365"/>
    </location>
</feature>
<comment type="subcellular location">
    <subcellularLocation>
        <location evidence="1">Membrane</location>
        <topology evidence="1">Multi-pass membrane protein</topology>
    </subcellularLocation>
</comment>
<feature type="transmembrane region" description="Helical" evidence="8">
    <location>
        <begin position="313"/>
        <end position="333"/>
    </location>
</feature>
<keyword evidence="11" id="KW-1185">Reference proteome</keyword>
<evidence type="ECO:0000256" key="5">
    <source>
        <dbReference type="ARBA" id="ARBA00023136"/>
    </source>
</evidence>
<gene>
    <name evidence="10" type="ORF">RRG08_018651</name>
</gene>
<dbReference type="Proteomes" id="UP001283361">
    <property type="component" value="Unassembled WGS sequence"/>
</dbReference>
<keyword evidence="5 8" id="KW-0472">Membrane</keyword>
<name>A0AAE1AC48_9GAST</name>
<dbReference type="InterPro" id="IPR000731">
    <property type="entry name" value="SSD"/>
</dbReference>
<keyword evidence="3 8" id="KW-0812">Transmembrane</keyword>
<dbReference type="SUPFAM" id="SSF82866">
    <property type="entry name" value="Multidrug efflux transporter AcrB transmembrane domain"/>
    <property type="match status" value="1"/>
</dbReference>
<feature type="region of interest" description="Disordered" evidence="7">
    <location>
        <begin position="1"/>
        <end position="28"/>
    </location>
</feature>
<dbReference type="GO" id="GO:0016020">
    <property type="term" value="C:membrane"/>
    <property type="evidence" value="ECO:0007669"/>
    <property type="project" value="UniProtKB-SubCell"/>
</dbReference>
<evidence type="ECO:0000256" key="7">
    <source>
        <dbReference type="SAM" id="MobiDB-lite"/>
    </source>
</evidence>
<reference evidence="10" key="1">
    <citation type="journal article" date="2023" name="G3 (Bethesda)">
        <title>A reference genome for the long-term kleptoplast-retaining sea slug Elysia crispata morphotype clarki.</title>
        <authorList>
            <person name="Eastman K.E."/>
            <person name="Pendleton A.L."/>
            <person name="Shaikh M.A."/>
            <person name="Suttiyut T."/>
            <person name="Ogas R."/>
            <person name="Tomko P."/>
            <person name="Gavelis G."/>
            <person name="Widhalm J.R."/>
            <person name="Wisecaver J.H."/>
        </authorList>
    </citation>
    <scope>NUCLEOTIDE SEQUENCE</scope>
    <source>
        <strain evidence="10">ECLA1</strain>
    </source>
</reference>
<feature type="domain" description="SSD" evidence="9">
    <location>
        <begin position="282"/>
        <end position="409"/>
    </location>
</feature>
<evidence type="ECO:0000256" key="3">
    <source>
        <dbReference type="ARBA" id="ARBA00022692"/>
    </source>
</evidence>
<dbReference type="PANTHER" id="PTHR10796:SF130">
    <property type="entry name" value="PATCHED DOMAIN-CONTAINING PROTEIN 3-LIKE PROTEIN"/>
    <property type="match status" value="1"/>
</dbReference>
<feature type="non-terminal residue" evidence="10">
    <location>
        <position position="1"/>
    </location>
</feature>
<protein>
    <recommendedName>
        <fullName evidence="9">SSD domain-containing protein</fullName>
    </recommendedName>
</protein>
<evidence type="ECO:0000256" key="8">
    <source>
        <dbReference type="SAM" id="Phobius"/>
    </source>
</evidence>
<dbReference type="InterPro" id="IPR051697">
    <property type="entry name" value="Patched_domain-protein"/>
</dbReference>
<keyword evidence="6" id="KW-0325">Glycoprotein</keyword>
<dbReference type="PROSITE" id="PS50156">
    <property type="entry name" value="SSD"/>
    <property type="match status" value="1"/>
</dbReference>
<proteinExistence type="inferred from homology"/>
<comment type="similarity">
    <text evidence="2">Belongs to the patched family.</text>
</comment>
<dbReference type="PANTHER" id="PTHR10796">
    <property type="entry name" value="PATCHED-RELATED"/>
    <property type="match status" value="1"/>
</dbReference>
<dbReference type="Gene3D" id="1.20.1640.10">
    <property type="entry name" value="Multidrug efflux transporter AcrB transmembrane domain"/>
    <property type="match status" value="1"/>
</dbReference>
<evidence type="ECO:0000256" key="1">
    <source>
        <dbReference type="ARBA" id="ARBA00004141"/>
    </source>
</evidence>
<evidence type="ECO:0000256" key="6">
    <source>
        <dbReference type="ARBA" id="ARBA00023180"/>
    </source>
</evidence>
<keyword evidence="4 8" id="KW-1133">Transmembrane helix</keyword>
<organism evidence="10 11">
    <name type="scientific">Elysia crispata</name>
    <name type="common">lettuce slug</name>
    <dbReference type="NCBI Taxonomy" id="231223"/>
    <lineage>
        <taxon>Eukaryota</taxon>
        <taxon>Metazoa</taxon>
        <taxon>Spiralia</taxon>
        <taxon>Lophotrochozoa</taxon>
        <taxon>Mollusca</taxon>
        <taxon>Gastropoda</taxon>
        <taxon>Heterobranchia</taxon>
        <taxon>Euthyneura</taxon>
        <taxon>Panpulmonata</taxon>
        <taxon>Sacoglossa</taxon>
        <taxon>Placobranchoidea</taxon>
        <taxon>Plakobranchidae</taxon>
        <taxon>Elysia</taxon>
    </lineage>
</organism>
<dbReference type="InterPro" id="IPR003392">
    <property type="entry name" value="PTHD_SSD"/>
</dbReference>
<feature type="transmembrane region" description="Helical" evidence="8">
    <location>
        <begin position="283"/>
        <end position="301"/>
    </location>
</feature>
<comment type="caution">
    <text evidence="10">The sequence shown here is derived from an EMBL/GenBank/DDBJ whole genome shotgun (WGS) entry which is preliminary data.</text>
</comment>